<comment type="caution">
    <text evidence="2">The sequence shown here is derived from an EMBL/GenBank/DDBJ whole genome shotgun (WGS) entry which is preliminary data.</text>
</comment>
<feature type="region of interest" description="Disordered" evidence="1">
    <location>
        <begin position="29"/>
        <end position="50"/>
    </location>
</feature>
<evidence type="ECO:0000256" key="1">
    <source>
        <dbReference type="SAM" id="MobiDB-lite"/>
    </source>
</evidence>
<sequence length="118" mass="13571">GQWTLMLNKGGSFEFLRFANKFQNVFRGDYSPNGNLDSPYTADKSKDGTGRGKVQLLIGDYNGDGRTDISLYDSRSGKWIVGENYRNDDKSDPIYFKLQWKLYRQFSVAEDSLFSNDR</sequence>
<evidence type="ECO:0008006" key="4">
    <source>
        <dbReference type="Google" id="ProtNLM"/>
    </source>
</evidence>
<evidence type="ECO:0000313" key="3">
    <source>
        <dbReference type="Proteomes" id="UP001580391"/>
    </source>
</evidence>
<keyword evidence="3" id="KW-1185">Reference proteome</keyword>
<dbReference type="EMBL" id="JBHILJ010000063">
    <property type="protein sequence ID" value="MFB5738794.1"/>
    <property type="molecule type" value="Genomic_DNA"/>
</dbReference>
<accession>A0ABV5BTZ6</accession>
<feature type="non-terminal residue" evidence="2">
    <location>
        <position position="1"/>
    </location>
</feature>
<proteinExistence type="predicted"/>
<dbReference type="RefSeq" id="WP_375517899.1">
    <property type="nucleotide sequence ID" value="NZ_JBHILI010000052.1"/>
</dbReference>
<organism evidence="2 3">
    <name type="scientific">Leptospira wolffii</name>
    <dbReference type="NCBI Taxonomy" id="409998"/>
    <lineage>
        <taxon>Bacteria</taxon>
        <taxon>Pseudomonadati</taxon>
        <taxon>Spirochaetota</taxon>
        <taxon>Spirochaetia</taxon>
        <taxon>Leptospirales</taxon>
        <taxon>Leptospiraceae</taxon>
        <taxon>Leptospira</taxon>
    </lineage>
</organism>
<feature type="non-terminal residue" evidence="2">
    <location>
        <position position="118"/>
    </location>
</feature>
<reference evidence="2 3" key="1">
    <citation type="submission" date="2024-09" db="EMBL/GenBank/DDBJ databases">
        <title>Taxonomic and Genotyping Characterization of Leptospira Strains isolated from Multiple Sources in Colombia highlights the importance of intermediate species.</title>
        <authorList>
            <person name="Torres Higuera L."/>
            <person name="Rojas Tapias D."/>
            <person name="Jimenez Velasquez S."/>
            <person name="Renjifo Ibanez C."/>
        </authorList>
    </citation>
    <scope>NUCLEOTIDE SEQUENCE [LARGE SCALE GENOMIC DNA]</scope>
    <source>
        <strain evidence="2 3">Lep080</strain>
    </source>
</reference>
<name>A0ABV5BTZ6_9LEPT</name>
<evidence type="ECO:0000313" key="2">
    <source>
        <dbReference type="EMBL" id="MFB5738794.1"/>
    </source>
</evidence>
<dbReference type="Proteomes" id="UP001580391">
    <property type="component" value="Unassembled WGS sequence"/>
</dbReference>
<protein>
    <recommendedName>
        <fullName evidence="4">VCBS repeat-containing protein</fullName>
    </recommendedName>
</protein>
<gene>
    <name evidence="2" type="ORF">ACE5IX_19965</name>
</gene>